<dbReference type="EMBL" id="AKRT01000305">
    <property type="protein sequence ID" value="EIR18302.1"/>
    <property type="molecule type" value="Genomic_DNA"/>
</dbReference>
<sequence>MIKIANIIDYHFKLNIVPQHSNEAYRIWKRVINVRTTALGLICSNN</sequence>
<gene>
    <name evidence="1" type="ORF">YPPY08_2523</name>
</gene>
<proteinExistence type="predicted"/>
<dbReference type="AlphaFoldDB" id="A0AB72ZJP6"/>
<dbReference type="Proteomes" id="UP000003231">
    <property type="component" value="Unassembled WGS sequence"/>
</dbReference>
<reference evidence="1 2" key="1">
    <citation type="submission" date="2012-05" db="EMBL/GenBank/DDBJ databases">
        <title>Genome sequence of Yersinia Pestis PY-08.</title>
        <authorList>
            <person name="Santana-Cruz I."/>
            <person name="Sengamalay N."/>
            <person name="McCracken C."/>
            <person name="Daugherty S.C."/>
            <person name="Maroo A."/>
            <person name="Vara P.G."/>
            <person name="Tallon L.J."/>
            <person name="Sadzewicz L."/>
            <person name="Vinetz J.M."/>
            <person name="Cespedes Zambrano M.J."/>
            <person name="Fraser-Liggett C.M."/>
            <person name="Tettelin H."/>
        </authorList>
    </citation>
    <scope>NUCLEOTIDE SEQUENCE [LARGE SCALE GENOMIC DNA]</scope>
    <source>
        <strain evidence="1 2">PY-08</strain>
    </source>
</reference>
<comment type="caution">
    <text evidence="1">The sequence shown here is derived from an EMBL/GenBank/DDBJ whole genome shotgun (WGS) entry which is preliminary data.</text>
</comment>
<name>A0AB72ZJP6_YERPE</name>
<organism evidence="1 2">
    <name type="scientific">Yersinia pestis PY-08</name>
    <dbReference type="NCBI Taxonomy" id="992134"/>
    <lineage>
        <taxon>Bacteria</taxon>
        <taxon>Pseudomonadati</taxon>
        <taxon>Pseudomonadota</taxon>
        <taxon>Gammaproteobacteria</taxon>
        <taxon>Enterobacterales</taxon>
        <taxon>Yersiniaceae</taxon>
        <taxon>Yersinia</taxon>
    </lineage>
</organism>
<evidence type="ECO:0000313" key="1">
    <source>
        <dbReference type="EMBL" id="EIR18302.1"/>
    </source>
</evidence>
<accession>A0AB72ZJP6</accession>
<protein>
    <submittedName>
        <fullName evidence="1">Uncharacterized protein</fullName>
    </submittedName>
</protein>
<evidence type="ECO:0000313" key="2">
    <source>
        <dbReference type="Proteomes" id="UP000003231"/>
    </source>
</evidence>